<sequence>MFKGSLVAMITPFTESGEVDEKGIKELVEFHIKNGTN</sequence>
<feature type="non-terminal residue" evidence="1">
    <location>
        <position position="37"/>
    </location>
</feature>
<dbReference type="EMBL" id="BARS01038594">
    <property type="protein sequence ID" value="GAG24412.1"/>
    <property type="molecule type" value="Genomic_DNA"/>
</dbReference>
<accession>X0WMH6</accession>
<dbReference type="SUPFAM" id="SSF51569">
    <property type="entry name" value="Aldolase"/>
    <property type="match status" value="1"/>
</dbReference>
<name>X0WMH6_9ZZZZ</name>
<evidence type="ECO:0008006" key="2">
    <source>
        <dbReference type="Google" id="ProtNLM"/>
    </source>
</evidence>
<gene>
    <name evidence="1" type="ORF">S01H1_59042</name>
</gene>
<dbReference type="GO" id="GO:0016829">
    <property type="term" value="F:lyase activity"/>
    <property type="evidence" value="ECO:0007669"/>
    <property type="project" value="InterPro"/>
</dbReference>
<dbReference type="InterPro" id="IPR013785">
    <property type="entry name" value="Aldolase_TIM"/>
</dbReference>
<reference evidence="1" key="1">
    <citation type="journal article" date="2014" name="Front. Microbiol.">
        <title>High frequency of phylogenetically diverse reductive dehalogenase-homologous genes in deep subseafloor sedimentary metagenomes.</title>
        <authorList>
            <person name="Kawai M."/>
            <person name="Futagami T."/>
            <person name="Toyoda A."/>
            <person name="Takaki Y."/>
            <person name="Nishi S."/>
            <person name="Hori S."/>
            <person name="Arai W."/>
            <person name="Tsubouchi T."/>
            <person name="Morono Y."/>
            <person name="Uchiyama I."/>
            <person name="Ito T."/>
            <person name="Fujiyama A."/>
            <person name="Inagaki F."/>
            <person name="Takami H."/>
        </authorList>
    </citation>
    <scope>NUCLEOTIDE SEQUENCE</scope>
    <source>
        <strain evidence="1">Expedition CK06-06</strain>
    </source>
</reference>
<dbReference type="AlphaFoldDB" id="X0WMH6"/>
<dbReference type="Gene3D" id="3.20.20.70">
    <property type="entry name" value="Aldolase class I"/>
    <property type="match status" value="1"/>
</dbReference>
<comment type="caution">
    <text evidence="1">The sequence shown here is derived from an EMBL/GenBank/DDBJ whole genome shotgun (WGS) entry which is preliminary data.</text>
</comment>
<dbReference type="Pfam" id="PF00701">
    <property type="entry name" value="DHDPS"/>
    <property type="match status" value="1"/>
</dbReference>
<dbReference type="InterPro" id="IPR002220">
    <property type="entry name" value="DapA-like"/>
</dbReference>
<proteinExistence type="predicted"/>
<organism evidence="1">
    <name type="scientific">marine sediment metagenome</name>
    <dbReference type="NCBI Taxonomy" id="412755"/>
    <lineage>
        <taxon>unclassified sequences</taxon>
        <taxon>metagenomes</taxon>
        <taxon>ecological metagenomes</taxon>
    </lineage>
</organism>
<protein>
    <recommendedName>
        <fullName evidence="2">4-hydroxy-tetrahydrodipicolinate synthase</fullName>
    </recommendedName>
</protein>
<evidence type="ECO:0000313" key="1">
    <source>
        <dbReference type="EMBL" id="GAG24412.1"/>
    </source>
</evidence>